<dbReference type="GO" id="GO:0006430">
    <property type="term" value="P:lysyl-tRNA aminoacylation"/>
    <property type="evidence" value="ECO:0007669"/>
    <property type="project" value="InterPro"/>
</dbReference>
<dbReference type="InterPro" id="IPR002904">
    <property type="entry name" value="Lys-tRNA-ligase"/>
</dbReference>
<dbReference type="Proteomes" id="UP000034344">
    <property type="component" value="Unassembled WGS sequence"/>
</dbReference>
<dbReference type="NCBIfam" id="TIGR00467">
    <property type="entry name" value="lysS_arch"/>
    <property type="match status" value="1"/>
</dbReference>
<dbReference type="GO" id="GO:0005524">
    <property type="term" value="F:ATP binding"/>
    <property type="evidence" value="ECO:0007669"/>
    <property type="project" value="UniProtKB-KW"/>
</dbReference>
<dbReference type="InterPro" id="IPR020825">
    <property type="entry name" value="Phe-tRNA_synthase-like_B3/B4"/>
</dbReference>
<evidence type="ECO:0000256" key="7">
    <source>
        <dbReference type="ARBA" id="ARBA00022741"/>
    </source>
</evidence>
<dbReference type="Pfam" id="PF19269">
    <property type="entry name" value="Anticodon_2"/>
    <property type="match status" value="1"/>
</dbReference>
<dbReference type="SMART" id="SM00873">
    <property type="entry name" value="B3_4"/>
    <property type="match status" value="1"/>
</dbReference>
<dbReference type="Gene3D" id="3.40.50.620">
    <property type="entry name" value="HUPs"/>
    <property type="match status" value="2"/>
</dbReference>
<dbReference type="InterPro" id="IPR005146">
    <property type="entry name" value="B3/B4_tRNA-bd"/>
</dbReference>
<evidence type="ECO:0000256" key="2">
    <source>
        <dbReference type="ARBA" id="ARBA00005594"/>
    </source>
</evidence>
<accession>A0A0G0E9M6</accession>
<dbReference type="Pfam" id="PF03483">
    <property type="entry name" value="B3_4"/>
    <property type="match status" value="1"/>
</dbReference>
<proteinExistence type="inferred from homology"/>
<dbReference type="InterPro" id="IPR020751">
    <property type="entry name" value="aa-tRNA-synth_I_codon-bd_sub2"/>
</dbReference>
<evidence type="ECO:0000256" key="11">
    <source>
        <dbReference type="ARBA" id="ARBA00030563"/>
    </source>
</evidence>
<dbReference type="SUPFAM" id="SSF48163">
    <property type="entry name" value="An anticodon-binding domain of class I aminoacyl-tRNA synthetases"/>
    <property type="match status" value="1"/>
</dbReference>
<dbReference type="InterPro" id="IPR008925">
    <property type="entry name" value="aa_tRNA-synth_I_cd-bd_sf"/>
</dbReference>
<dbReference type="SUPFAM" id="SSF52374">
    <property type="entry name" value="Nucleotidylyl transferase"/>
    <property type="match status" value="1"/>
</dbReference>
<dbReference type="GO" id="GO:0000049">
    <property type="term" value="F:tRNA binding"/>
    <property type="evidence" value="ECO:0007669"/>
    <property type="project" value="InterPro"/>
</dbReference>
<keyword evidence="8" id="KW-0067">ATP-binding</keyword>
<dbReference type="PANTHER" id="PTHR37940:SF1">
    <property type="entry name" value="LYSINE--TRNA LIGASE"/>
    <property type="match status" value="1"/>
</dbReference>
<evidence type="ECO:0000256" key="8">
    <source>
        <dbReference type="ARBA" id="ARBA00022840"/>
    </source>
</evidence>
<dbReference type="PATRIC" id="fig|1618480.3.peg.169"/>
<dbReference type="Gene3D" id="3.50.40.10">
    <property type="entry name" value="Phenylalanyl-trna Synthetase, Chain B, domain 3"/>
    <property type="match status" value="1"/>
</dbReference>
<evidence type="ECO:0000259" key="13">
    <source>
        <dbReference type="SMART" id="SM00873"/>
    </source>
</evidence>
<comment type="catalytic activity">
    <reaction evidence="12">
        <text>tRNA(Lys) + L-lysine + ATP = L-lysyl-tRNA(Lys) + AMP + diphosphate</text>
        <dbReference type="Rhea" id="RHEA:20792"/>
        <dbReference type="Rhea" id="RHEA-COMP:9696"/>
        <dbReference type="Rhea" id="RHEA-COMP:9697"/>
        <dbReference type="ChEBI" id="CHEBI:30616"/>
        <dbReference type="ChEBI" id="CHEBI:32551"/>
        <dbReference type="ChEBI" id="CHEBI:33019"/>
        <dbReference type="ChEBI" id="CHEBI:78442"/>
        <dbReference type="ChEBI" id="CHEBI:78529"/>
        <dbReference type="ChEBI" id="CHEBI:456215"/>
        <dbReference type="EC" id="6.1.1.6"/>
    </reaction>
</comment>
<evidence type="ECO:0000313" key="14">
    <source>
        <dbReference type="EMBL" id="KKQ02202.1"/>
    </source>
</evidence>
<evidence type="ECO:0000313" key="15">
    <source>
        <dbReference type="Proteomes" id="UP000034344"/>
    </source>
</evidence>
<evidence type="ECO:0000256" key="1">
    <source>
        <dbReference type="ARBA" id="ARBA00004496"/>
    </source>
</evidence>
<dbReference type="GO" id="GO:0005737">
    <property type="term" value="C:cytoplasm"/>
    <property type="evidence" value="ECO:0007669"/>
    <property type="project" value="UniProtKB-SubCell"/>
</dbReference>
<evidence type="ECO:0000256" key="10">
    <source>
        <dbReference type="ARBA" id="ARBA00023146"/>
    </source>
</evidence>
<organism evidence="14 15">
    <name type="scientific">Candidatus Roizmanbacteria bacterium GW2011_GWA2_36_23</name>
    <dbReference type="NCBI Taxonomy" id="1618480"/>
    <lineage>
        <taxon>Bacteria</taxon>
        <taxon>Candidatus Roizmaniibacteriota</taxon>
    </lineage>
</organism>
<gene>
    <name evidence="14" type="ORF">US11_C0001G0161</name>
</gene>
<comment type="similarity">
    <text evidence="2">Belongs to the class-I aminoacyl-tRNA synthetase family.</text>
</comment>
<evidence type="ECO:0000256" key="5">
    <source>
        <dbReference type="ARBA" id="ARBA00022490"/>
    </source>
</evidence>
<sequence length="785" mass="90454">MIWVDRAVKKIKDEGARSEQTKRVEWVDDMKTPSGRIHVGSLRGVVVHDLIYKVLVENKIHAKFSYVFNDFDAMDGLPAYLDKQKWEKYMGVPLFKIPSPETGADNFAQFYAKEFIDVFSSMNCHPQIIWSHELYESGKMNDIIKLLLNETEKIRYIYKTVAKAEQPANWFPYNPVCEKCGKIGTTSVFKWDGEYVYYRCQQHMVKWAEGCSHEGKIEPVNGNGKLPWRLDWPAHWKVIGVTIESSGKDHMSSGGSYDMASHICRNILKIEPPDSLGGYEWFTIGGKKMSSSKGIGTSAKEASRILPPEVFRFLLVRTPITTHLDFDPYGETIPRLFDDYDRCLNSYFDKLENKIPQGKPGEVLLDFARIAELSVVRSLPQKRMLLPRFRSLVNLIKNNSNIEKYFTNQKKSELTDEEKKFLDERTKYAKIYLENYSQTDNRSNNQKPVKFHLTSNQRNFLQQLVEELKKTSDYASENLQQIIYRLIKNHNFKPKEVFSGFYRILINQDYGPKADDLLLKIGIKQAIDQIKNTLAKQNEAVNKNDHNNIFSDLQNNNIFTIDRQLAKKYPSITVGIAIIKKVSISPASIELKNRIDQFINEQTNLTNDIISSYPEALSYRKLYKETGIDWHSRRPSPEALLRRIATKKGLYSVNNCVDAYNLVVMRNKVSVGAFDLDKIIFPTILRFPKKDEEILLLGDKEPTKYKETEIAYFDQKGGYNIDFNYRDSQLTAISNETKNVLLNVDGVYEIGRNLVEKTLKESIEEIIKYCGGTLELTGIATADKL</sequence>
<keyword evidence="7" id="KW-0547">Nucleotide-binding</keyword>
<dbReference type="PANTHER" id="PTHR37940">
    <property type="entry name" value="LYSINE--TRNA LIGASE"/>
    <property type="match status" value="1"/>
</dbReference>
<dbReference type="GO" id="GO:0004824">
    <property type="term" value="F:lysine-tRNA ligase activity"/>
    <property type="evidence" value="ECO:0007669"/>
    <property type="project" value="UniProtKB-EC"/>
</dbReference>
<keyword evidence="9" id="KW-0648">Protein biosynthesis</keyword>
<evidence type="ECO:0000256" key="4">
    <source>
        <dbReference type="ARBA" id="ARBA00015745"/>
    </source>
</evidence>
<dbReference type="EMBL" id="LBRS01000001">
    <property type="protein sequence ID" value="KKQ02202.1"/>
    <property type="molecule type" value="Genomic_DNA"/>
</dbReference>
<dbReference type="Pfam" id="PF01921">
    <property type="entry name" value="tRNA-synt_1f"/>
    <property type="match status" value="1"/>
</dbReference>
<comment type="subcellular location">
    <subcellularLocation>
        <location evidence="1">Cytoplasm</location>
    </subcellularLocation>
</comment>
<reference evidence="14 15" key="1">
    <citation type="journal article" date="2015" name="Nature">
        <title>rRNA introns, odd ribosomes, and small enigmatic genomes across a large radiation of phyla.</title>
        <authorList>
            <person name="Brown C.T."/>
            <person name="Hug L.A."/>
            <person name="Thomas B.C."/>
            <person name="Sharon I."/>
            <person name="Castelle C.J."/>
            <person name="Singh A."/>
            <person name="Wilkins M.J."/>
            <person name="Williams K.H."/>
            <person name="Banfield J.F."/>
        </authorList>
    </citation>
    <scope>NUCLEOTIDE SEQUENCE [LARGE SCALE GENOMIC DNA]</scope>
</reference>
<dbReference type="SUPFAM" id="SSF56037">
    <property type="entry name" value="PheT/TilS domain"/>
    <property type="match status" value="1"/>
</dbReference>
<keyword evidence="6 14" id="KW-0436">Ligase</keyword>
<feature type="domain" description="B3/B4 tRNA-binding" evidence="13">
    <location>
        <begin position="618"/>
        <end position="771"/>
    </location>
</feature>
<dbReference type="AlphaFoldDB" id="A0A0G0E9M6"/>
<evidence type="ECO:0000256" key="3">
    <source>
        <dbReference type="ARBA" id="ARBA00013166"/>
    </source>
</evidence>
<dbReference type="STRING" id="1618480.US11_C0001G0161"/>
<keyword evidence="5" id="KW-0963">Cytoplasm</keyword>
<evidence type="ECO:0000256" key="9">
    <source>
        <dbReference type="ARBA" id="ARBA00022917"/>
    </source>
</evidence>
<dbReference type="Gene3D" id="1.10.10.350">
    <property type="match status" value="1"/>
</dbReference>
<name>A0A0G0E9M6_9BACT</name>
<evidence type="ECO:0000256" key="12">
    <source>
        <dbReference type="ARBA" id="ARBA00048573"/>
    </source>
</evidence>
<dbReference type="Gene3D" id="1.10.10.770">
    <property type="match status" value="1"/>
</dbReference>
<keyword evidence="10" id="KW-0030">Aminoacyl-tRNA synthetase</keyword>
<dbReference type="EC" id="6.1.1.6" evidence="3"/>
<comment type="caution">
    <text evidence="14">The sequence shown here is derived from an EMBL/GenBank/DDBJ whole genome shotgun (WGS) entry which is preliminary data.</text>
</comment>
<dbReference type="GO" id="GO:0004826">
    <property type="term" value="F:phenylalanine-tRNA ligase activity"/>
    <property type="evidence" value="ECO:0007669"/>
    <property type="project" value="InterPro"/>
</dbReference>
<evidence type="ECO:0000256" key="6">
    <source>
        <dbReference type="ARBA" id="ARBA00022598"/>
    </source>
</evidence>
<protein>
    <recommendedName>
        <fullName evidence="4">Lysine--tRNA ligase</fullName>
        <ecNumber evidence="3">6.1.1.6</ecNumber>
    </recommendedName>
    <alternativeName>
        <fullName evidence="11">Lysyl-tRNA synthetase</fullName>
    </alternativeName>
</protein>
<dbReference type="InterPro" id="IPR014729">
    <property type="entry name" value="Rossmann-like_a/b/a_fold"/>
</dbReference>
<dbReference type="InterPro" id="IPR045462">
    <property type="entry name" value="aa-tRNA-synth_I_cd-bd"/>
</dbReference>